<evidence type="ECO:0000313" key="2">
    <source>
        <dbReference type="EMBL" id="RSM38868.1"/>
    </source>
</evidence>
<feature type="region of interest" description="Disordered" evidence="1">
    <location>
        <begin position="30"/>
        <end position="68"/>
    </location>
</feature>
<reference evidence="2 3" key="1">
    <citation type="submission" date="2018-05" db="EMBL/GenBank/DDBJ databases">
        <title>Evolution of GPA BGCs.</title>
        <authorList>
            <person name="Waglechner N."/>
            <person name="Wright G.D."/>
        </authorList>
    </citation>
    <scope>NUCLEOTIDE SEQUENCE [LARGE SCALE GENOMIC DNA]</scope>
    <source>
        <strain evidence="2 3">DSM 5908</strain>
    </source>
</reference>
<accession>A0A428W711</accession>
<dbReference type="Pfam" id="PF13822">
    <property type="entry name" value="ACC_epsilon"/>
    <property type="match status" value="1"/>
</dbReference>
<organism evidence="2 3">
    <name type="scientific">Amycolatopsis balhimycina DSM 5908</name>
    <dbReference type="NCBI Taxonomy" id="1081091"/>
    <lineage>
        <taxon>Bacteria</taxon>
        <taxon>Bacillati</taxon>
        <taxon>Actinomycetota</taxon>
        <taxon>Actinomycetes</taxon>
        <taxon>Pseudonocardiales</taxon>
        <taxon>Pseudonocardiaceae</taxon>
        <taxon>Amycolatopsis</taxon>
    </lineage>
</organism>
<protein>
    <recommendedName>
        <fullName evidence="4">Acyl-CoA carboxylase subunit epsilon</fullName>
    </recommendedName>
</protein>
<evidence type="ECO:0000313" key="3">
    <source>
        <dbReference type="Proteomes" id="UP000286716"/>
    </source>
</evidence>
<name>A0A428W711_AMYBA</name>
<sequence length="68" mass="7074">MVKVVRGEPDPAELAALVLALALCTAAAPAREGGEPAGRAWSDPAWRPGAIPRPRPRPGAWRLSGLPV</sequence>
<dbReference type="GO" id="GO:0004658">
    <property type="term" value="F:propionyl-CoA carboxylase activity"/>
    <property type="evidence" value="ECO:0007669"/>
    <property type="project" value="InterPro"/>
</dbReference>
<feature type="compositionally biased region" description="Low complexity" evidence="1">
    <location>
        <begin position="30"/>
        <end position="62"/>
    </location>
</feature>
<proteinExistence type="predicted"/>
<gene>
    <name evidence="2" type="ORF">DMA12_31670</name>
</gene>
<evidence type="ECO:0000256" key="1">
    <source>
        <dbReference type="SAM" id="MobiDB-lite"/>
    </source>
</evidence>
<dbReference type="InterPro" id="IPR032716">
    <property type="entry name" value="ACC_epsilon"/>
</dbReference>
<dbReference type="AlphaFoldDB" id="A0A428W711"/>
<dbReference type="Proteomes" id="UP000286716">
    <property type="component" value="Unassembled WGS sequence"/>
</dbReference>
<dbReference type="EMBL" id="QHHU01000054">
    <property type="protein sequence ID" value="RSM38868.1"/>
    <property type="molecule type" value="Genomic_DNA"/>
</dbReference>
<dbReference type="GO" id="GO:0003989">
    <property type="term" value="F:acetyl-CoA carboxylase activity"/>
    <property type="evidence" value="ECO:0007669"/>
    <property type="project" value="InterPro"/>
</dbReference>
<comment type="caution">
    <text evidence="2">The sequence shown here is derived from an EMBL/GenBank/DDBJ whole genome shotgun (WGS) entry which is preliminary data.</text>
</comment>
<keyword evidence="3" id="KW-1185">Reference proteome</keyword>
<evidence type="ECO:0008006" key="4">
    <source>
        <dbReference type="Google" id="ProtNLM"/>
    </source>
</evidence>